<dbReference type="CDD" id="cd05483">
    <property type="entry name" value="retropepsin_like_bacteria"/>
    <property type="match status" value="1"/>
</dbReference>
<accession>A0A840CRH1</accession>
<organism evidence="1 2">
    <name type="scientific">Dysgonomonas hofstadii</name>
    <dbReference type="NCBI Taxonomy" id="637886"/>
    <lineage>
        <taxon>Bacteria</taxon>
        <taxon>Pseudomonadati</taxon>
        <taxon>Bacteroidota</taxon>
        <taxon>Bacteroidia</taxon>
        <taxon>Bacteroidales</taxon>
        <taxon>Dysgonomonadaceae</taxon>
        <taxon>Dysgonomonas</taxon>
    </lineage>
</organism>
<dbReference type="Gene3D" id="2.40.70.10">
    <property type="entry name" value="Acid Proteases"/>
    <property type="match status" value="2"/>
</dbReference>
<dbReference type="SUPFAM" id="SSF50630">
    <property type="entry name" value="Acid proteases"/>
    <property type="match status" value="1"/>
</dbReference>
<dbReference type="Proteomes" id="UP000555103">
    <property type="component" value="Unassembled WGS sequence"/>
</dbReference>
<protein>
    <recommendedName>
        <fullName evidence="3">Aspartyl protease</fullName>
    </recommendedName>
</protein>
<gene>
    <name evidence="1" type="ORF">GGR21_002661</name>
</gene>
<name>A0A840CRH1_9BACT</name>
<evidence type="ECO:0000313" key="2">
    <source>
        <dbReference type="Proteomes" id="UP000555103"/>
    </source>
</evidence>
<comment type="caution">
    <text evidence="1">The sequence shown here is derived from an EMBL/GenBank/DDBJ whole genome shotgun (WGS) entry which is preliminary data.</text>
</comment>
<keyword evidence="2" id="KW-1185">Reference proteome</keyword>
<dbReference type="EMBL" id="JACIEP010000009">
    <property type="protein sequence ID" value="MBB4036748.1"/>
    <property type="molecule type" value="Genomic_DNA"/>
</dbReference>
<dbReference type="InterPro" id="IPR021109">
    <property type="entry name" value="Peptidase_aspartic_dom_sf"/>
</dbReference>
<dbReference type="AlphaFoldDB" id="A0A840CRH1"/>
<evidence type="ECO:0008006" key="3">
    <source>
        <dbReference type="Google" id="ProtNLM"/>
    </source>
</evidence>
<dbReference type="RefSeq" id="WP_183307645.1">
    <property type="nucleotide sequence ID" value="NZ_JACIEP010000009.1"/>
</dbReference>
<dbReference type="Pfam" id="PF13650">
    <property type="entry name" value="Asp_protease_2"/>
    <property type="match status" value="1"/>
</dbReference>
<reference evidence="1 2" key="1">
    <citation type="submission" date="2020-08" db="EMBL/GenBank/DDBJ databases">
        <title>Genomic Encyclopedia of Type Strains, Phase IV (KMG-IV): sequencing the most valuable type-strain genomes for metagenomic binning, comparative biology and taxonomic classification.</title>
        <authorList>
            <person name="Goeker M."/>
        </authorList>
    </citation>
    <scope>NUCLEOTIDE SEQUENCE [LARGE SCALE GENOMIC DNA]</scope>
    <source>
        <strain evidence="1 2">DSM 104969</strain>
    </source>
</reference>
<dbReference type="InterPro" id="IPR034122">
    <property type="entry name" value="Retropepsin-like_bacterial"/>
</dbReference>
<proteinExistence type="predicted"/>
<sequence length="419" mass="46427">MKKNKLIIILLLVISPAFLYSQSFGEKIKSSLDTLSIALKKKDISLVKKITAPDFSISTYSGPGAYSLLDIILKNQNFESIEFISENNQTEKDPAIILATAKFVMQNNKVYESIIAFDPNTRIVFIDRFDNLFGHSRYRESRLIGTIPFTESDESIILQLSLNGVSRPLLFLLDTGADGMAIRKGLADSLNLKINHVQTANVVGGKQQVEISSGNTVCLSDSITLTNQNIAIFEHVRNNTDGIIGLNLIKQFITQIDFDKKLIHFYSFGDIKHTDSGRTIRVSMPNGLIMVSGVLNLTGKKEVAGNFVVDTGANYHLIAFSRFVRKNRLLLSGFKPESEGATTSLGHTTPVYYGKAAEFDLENGIIQTDMPVTLQASGSRESTDINTPDGSIGIQFFNKYNITINLLEREIHLVPRKLP</sequence>
<evidence type="ECO:0000313" key="1">
    <source>
        <dbReference type="EMBL" id="MBB4036748.1"/>
    </source>
</evidence>